<sequence length="101" mass="11053">MQLGFSFVLLGLASSALADWHLDLFQDKDCTQGIQSKTGDEHKSASGDFDSSVQCVRAAIYDQNLGKLDIRCDSMGKNLGVGETFWLAASYGKCGWDWTSH</sequence>
<gene>
    <name evidence="2" type="ORF">NUU61_005307</name>
</gene>
<reference evidence="2" key="2">
    <citation type="journal article" date="2023" name="IMA Fungus">
        <title>Comparative genomic study of the Penicillium genus elucidates a diverse pangenome and 15 lateral gene transfer events.</title>
        <authorList>
            <person name="Petersen C."/>
            <person name="Sorensen T."/>
            <person name="Nielsen M.R."/>
            <person name="Sondergaard T.E."/>
            <person name="Sorensen J.L."/>
            <person name="Fitzpatrick D.A."/>
            <person name="Frisvad J.C."/>
            <person name="Nielsen K.L."/>
        </authorList>
    </citation>
    <scope>NUCLEOTIDE SEQUENCE</scope>
    <source>
        <strain evidence="2">IBT 34128</strain>
    </source>
</reference>
<dbReference type="GeneID" id="81395057"/>
<name>A0A9W9F9B3_9EURO</name>
<organism evidence="2 3">
    <name type="scientific">Penicillium alfredii</name>
    <dbReference type="NCBI Taxonomy" id="1506179"/>
    <lineage>
        <taxon>Eukaryota</taxon>
        <taxon>Fungi</taxon>
        <taxon>Dikarya</taxon>
        <taxon>Ascomycota</taxon>
        <taxon>Pezizomycotina</taxon>
        <taxon>Eurotiomycetes</taxon>
        <taxon>Eurotiomycetidae</taxon>
        <taxon>Eurotiales</taxon>
        <taxon>Aspergillaceae</taxon>
        <taxon>Penicillium</taxon>
    </lineage>
</organism>
<dbReference type="Proteomes" id="UP001141434">
    <property type="component" value="Unassembled WGS sequence"/>
</dbReference>
<dbReference type="RefSeq" id="XP_056511502.1">
    <property type="nucleotide sequence ID" value="XM_056655889.1"/>
</dbReference>
<dbReference type="EMBL" id="JAPMSZ010000007">
    <property type="protein sequence ID" value="KAJ5095951.1"/>
    <property type="molecule type" value="Genomic_DNA"/>
</dbReference>
<feature type="chain" id="PRO_5040830301" description="Cyanovirin-N domain-containing protein" evidence="1">
    <location>
        <begin position="19"/>
        <end position="101"/>
    </location>
</feature>
<reference evidence="2" key="1">
    <citation type="submission" date="2022-11" db="EMBL/GenBank/DDBJ databases">
        <authorList>
            <person name="Petersen C."/>
        </authorList>
    </citation>
    <scope>NUCLEOTIDE SEQUENCE</scope>
    <source>
        <strain evidence="2">IBT 34128</strain>
    </source>
</reference>
<evidence type="ECO:0008006" key="4">
    <source>
        <dbReference type="Google" id="ProtNLM"/>
    </source>
</evidence>
<proteinExistence type="predicted"/>
<keyword evidence="1" id="KW-0732">Signal</keyword>
<comment type="caution">
    <text evidence="2">The sequence shown here is derived from an EMBL/GenBank/DDBJ whole genome shotgun (WGS) entry which is preliminary data.</text>
</comment>
<feature type="signal peptide" evidence="1">
    <location>
        <begin position="1"/>
        <end position="18"/>
    </location>
</feature>
<evidence type="ECO:0000313" key="3">
    <source>
        <dbReference type="Proteomes" id="UP001141434"/>
    </source>
</evidence>
<protein>
    <recommendedName>
        <fullName evidence="4">Cyanovirin-N domain-containing protein</fullName>
    </recommendedName>
</protein>
<dbReference type="AlphaFoldDB" id="A0A9W9F9B3"/>
<evidence type="ECO:0000313" key="2">
    <source>
        <dbReference type="EMBL" id="KAJ5095951.1"/>
    </source>
</evidence>
<accession>A0A9W9F9B3</accession>
<keyword evidence="3" id="KW-1185">Reference proteome</keyword>
<evidence type="ECO:0000256" key="1">
    <source>
        <dbReference type="SAM" id="SignalP"/>
    </source>
</evidence>